<organism evidence="8 9">
    <name type="scientific">Papaver somniferum</name>
    <name type="common">Opium poppy</name>
    <dbReference type="NCBI Taxonomy" id="3469"/>
    <lineage>
        <taxon>Eukaryota</taxon>
        <taxon>Viridiplantae</taxon>
        <taxon>Streptophyta</taxon>
        <taxon>Embryophyta</taxon>
        <taxon>Tracheophyta</taxon>
        <taxon>Spermatophyta</taxon>
        <taxon>Magnoliopsida</taxon>
        <taxon>Ranunculales</taxon>
        <taxon>Papaveraceae</taxon>
        <taxon>Papaveroideae</taxon>
        <taxon>Papaver</taxon>
    </lineage>
</organism>
<feature type="transmembrane region" description="Helical" evidence="6">
    <location>
        <begin position="449"/>
        <end position="472"/>
    </location>
</feature>
<dbReference type="Pfam" id="PF01554">
    <property type="entry name" value="MatE"/>
    <property type="match status" value="2"/>
</dbReference>
<feature type="transmembrane region" description="Helical" evidence="6">
    <location>
        <begin position="425"/>
        <end position="443"/>
    </location>
</feature>
<feature type="transmembrane region" description="Helical" evidence="6">
    <location>
        <begin position="395"/>
        <end position="413"/>
    </location>
</feature>
<keyword evidence="5 6" id="KW-0472">Membrane</keyword>
<evidence type="ECO:0000256" key="3">
    <source>
        <dbReference type="ARBA" id="ARBA00022692"/>
    </source>
</evidence>
<feature type="transmembrane region" description="Helical" evidence="6">
    <location>
        <begin position="168"/>
        <end position="189"/>
    </location>
</feature>
<feature type="compositionally biased region" description="Basic and acidic residues" evidence="7">
    <location>
        <begin position="8"/>
        <end position="21"/>
    </location>
</feature>
<keyword evidence="3 6" id="KW-0812">Transmembrane</keyword>
<feature type="region of interest" description="Disordered" evidence="7">
    <location>
        <begin position="1"/>
        <end position="25"/>
    </location>
</feature>
<dbReference type="OrthoDB" id="2126698at2759"/>
<dbReference type="AlphaFoldDB" id="A0A4Y7JD57"/>
<feature type="transmembrane region" description="Helical" evidence="6">
    <location>
        <begin position="351"/>
        <end position="375"/>
    </location>
</feature>
<feature type="transmembrane region" description="Helical" evidence="6">
    <location>
        <begin position="274"/>
        <end position="295"/>
    </location>
</feature>
<keyword evidence="9" id="KW-1185">Reference proteome</keyword>
<dbReference type="InterPro" id="IPR002528">
    <property type="entry name" value="MATE_fam"/>
</dbReference>
<dbReference type="PANTHER" id="PTHR11206">
    <property type="entry name" value="MULTIDRUG RESISTANCE PROTEIN"/>
    <property type="match status" value="1"/>
</dbReference>
<dbReference type="STRING" id="3469.A0A4Y7JD57"/>
<evidence type="ECO:0000256" key="4">
    <source>
        <dbReference type="ARBA" id="ARBA00022989"/>
    </source>
</evidence>
<name>A0A4Y7JD57_PAPSO</name>
<dbReference type="InterPro" id="IPR045069">
    <property type="entry name" value="MATE_euk"/>
</dbReference>
<comment type="similarity">
    <text evidence="2 6">Belongs to the multi antimicrobial extrusion (MATE) (TC 2.A.66.1) family.</text>
</comment>
<dbReference type="GO" id="GO:0042910">
    <property type="term" value="F:xenobiotic transmembrane transporter activity"/>
    <property type="evidence" value="ECO:0007669"/>
    <property type="project" value="InterPro"/>
</dbReference>
<reference evidence="8 9" key="1">
    <citation type="journal article" date="2018" name="Science">
        <title>The opium poppy genome and morphinan production.</title>
        <authorList>
            <person name="Guo L."/>
            <person name="Winzer T."/>
            <person name="Yang X."/>
            <person name="Li Y."/>
            <person name="Ning Z."/>
            <person name="He Z."/>
            <person name="Teodor R."/>
            <person name="Lu Y."/>
            <person name="Bowser T.A."/>
            <person name="Graham I.A."/>
            <person name="Ye K."/>
        </authorList>
    </citation>
    <scope>NUCLEOTIDE SEQUENCE [LARGE SCALE GENOMIC DNA]</scope>
    <source>
        <strain evidence="9">cv. HN1</strain>
        <tissue evidence="8">Leaves</tissue>
    </source>
</reference>
<dbReference type="CDD" id="cd13132">
    <property type="entry name" value="MATE_eukaryotic"/>
    <property type="match status" value="1"/>
</dbReference>
<evidence type="ECO:0000256" key="2">
    <source>
        <dbReference type="ARBA" id="ARBA00010199"/>
    </source>
</evidence>
<dbReference type="GO" id="GO:0016020">
    <property type="term" value="C:membrane"/>
    <property type="evidence" value="ECO:0007669"/>
    <property type="project" value="UniProtKB-SubCell"/>
</dbReference>
<evidence type="ECO:0000313" key="8">
    <source>
        <dbReference type="EMBL" id="RZC57728.1"/>
    </source>
</evidence>
<feature type="transmembrane region" description="Helical" evidence="6">
    <location>
        <begin position="52"/>
        <end position="74"/>
    </location>
</feature>
<evidence type="ECO:0000256" key="1">
    <source>
        <dbReference type="ARBA" id="ARBA00004141"/>
    </source>
</evidence>
<feature type="transmembrane region" description="Helical" evidence="6">
    <location>
        <begin position="196"/>
        <end position="216"/>
    </location>
</feature>
<feature type="transmembrane region" description="Helical" evidence="6">
    <location>
        <begin position="222"/>
        <end position="246"/>
    </location>
</feature>
<dbReference type="EMBL" id="CM010718">
    <property type="protein sequence ID" value="RZC57728.1"/>
    <property type="molecule type" value="Genomic_DNA"/>
</dbReference>
<gene>
    <name evidence="8" type="ORF">C5167_005031</name>
</gene>
<dbReference type="OMA" id="MVAKKYL"/>
<evidence type="ECO:0000256" key="5">
    <source>
        <dbReference type="ARBA" id="ARBA00023136"/>
    </source>
</evidence>
<evidence type="ECO:0000256" key="6">
    <source>
        <dbReference type="RuleBase" id="RU004914"/>
    </source>
</evidence>
<comment type="subcellular location">
    <subcellularLocation>
        <location evidence="1">Membrane</location>
        <topology evidence="1">Multi-pass membrane protein</topology>
    </subcellularLocation>
</comment>
<proteinExistence type="inferred from homology"/>
<evidence type="ECO:0000256" key="7">
    <source>
        <dbReference type="SAM" id="MobiDB-lite"/>
    </source>
</evidence>
<protein>
    <recommendedName>
        <fullName evidence="6">Protein DETOXIFICATION</fullName>
    </recommendedName>
    <alternativeName>
        <fullName evidence="6">Multidrug and toxic compound extrusion protein</fullName>
    </alternativeName>
</protein>
<dbReference type="Gramene" id="RZC57728">
    <property type="protein sequence ID" value="RZC57728"/>
    <property type="gene ID" value="C5167_005031"/>
</dbReference>
<feature type="transmembrane region" description="Helical" evidence="6">
    <location>
        <begin position="127"/>
        <end position="148"/>
    </location>
</feature>
<dbReference type="GO" id="GO:0015297">
    <property type="term" value="F:antiporter activity"/>
    <property type="evidence" value="ECO:0007669"/>
    <property type="project" value="InterPro"/>
</dbReference>
<dbReference type="Proteomes" id="UP000316621">
    <property type="component" value="Chromosome 4"/>
</dbReference>
<dbReference type="NCBIfam" id="TIGR00797">
    <property type="entry name" value="matE"/>
    <property type="match status" value="1"/>
</dbReference>
<sequence length="500" mass="54915">MSATPLEENPKEKISTQDQEKATPSSSPYIILRWPTNLRRTILTELQKQRGICIPLVAMNLTWFLKIAVTTAFLGRLGELKLAGGVLGLTFANVTGFSVLNGLCGAMEPICGQAFGAKNYKLLHKTLLMTTFLPLLATLPISFLWIHVDKILIHFGQQRDISIVAKDYLMFLLPDLFVTSFLCPLRTYLNSQGITIPNIVTSALALALHVPLNIFLSRSKGLQGVAMAVWLTDLFIVIFLAVYVSLTEKRKGERWKEGGWLDQRIHDWVRLVKLSGSCCLTTCLEWWCLEILVLLTGRLPDAERSVSVLAVVLNFDYLLYSVMLSLATCASTRVSNELGANQAQIAYESGYVSLGVGVFSGFIGGSVMLAARGIWGPIFTPNKVVVAGVKRIMPLMAVVELVNFPVAVIGGIVRGTAQPWLSMYANLRGFYLMTLPLGVILAFKAGMNLSGLLLGFLVGMISCLLLLLVFVLRIDWVKEADKAHKLASVMEEEVSTAGRS</sequence>
<accession>A0A4Y7JD57</accession>
<dbReference type="GO" id="GO:1990961">
    <property type="term" value="P:xenobiotic detoxification by transmembrane export across the plasma membrane"/>
    <property type="evidence" value="ECO:0007669"/>
    <property type="project" value="InterPro"/>
</dbReference>
<feature type="transmembrane region" description="Helical" evidence="6">
    <location>
        <begin position="86"/>
        <end position="106"/>
    </location>
</feature>
<evidence type="ECO:0000313" key="9">
    <source>
        <dbReference type="Proteomes" id="UP000316621"/>
    </source>
</evidence>
<keyword evidence="4 6" id="KW-1133">Transmembrane helix</keyword>
<feature type="transmembrane region" description="Helical" evidence="6">
    <location>
        <begin position="307"/>
        <end position="330"/>
    </location>
</feature>